<organism evidence="2 3">
    <name type="scientific">Pleurotus ostreatus (strain PC15)</name>
    <name type="common">Oyster mushroom</name>
    <dbReference type="NCBI Taxonomy" id="1137138"/>
    <lineage>
        <taxon>Eukaryota</taxon>
        <taxon>Fungi</taxon>
        <taxon>Dikarya</taxon>
        <taxon>Basidiomycota</taxon>
        <taxon>Agaricomycotina</taxon>
        <taxon>Agaricomycetes</taxon>
        <taxon>Agaricomycetidae</taxon>
        <taxon>Agaricales</taxon>
        <taxon>Pleurotineae</taxon>
        <taxon>Pleurotaceae</taxon>
        <taxon>Pleurotus</taxon>
    </lineage>
</organism>
<gene>
    <name evidence="2" type="ORF">PLEOSDRAFT_160328</name>
</gene>
<keyword evidence="1" id="KW-0472">Membrane</keyword>
<keyword evidence="1" id="KW-1133">Transmembrane helix</keyword>
<dbReference type="InParanoid" id="A0A067NQ14"/>
<accession>A0A067NQ14</accession>
<sequence length="149" mass="15606">MSNSKNRSHTHLPPSPPDLHTLLGVSLAPPVLPNPPFPTCASLSLLTTKSKSKLAPDPDSSIAVAASHTVNIATLNVTYGDHFEGAIHNGCVGGRRNEYYSELRSCTPAPPSPPPSPLLFTVEGETLVFGIAGAFCVAGIAAVLMLLRR</sequence>
<dbReference type="Proteomes" id="UP000027073">
    <property type="component" value="Unassembled WGS sequence"/>
</dbReference>
<name>A0A067NQ14_PLEO1</name>
<dbReference type="AlphaFoldDB" id="A0A067NQ14"/>
<dbReference type="EMBL" id="KL198010">
    <property type="protein sequence ID" value="KDQ25711.1"/>
    <property type="molecule type" value="Genomic_DNA"/>
</dbReference>
<dbReference type="VEuPathDB" id="FungiDB:PLEOSDRAFT_160328"/>
<protein>
    <submittedName>
        <fullName evidence="2">Uncharacterized protein</fullName>
    </submittedName>
</protein>
<evidence type="ECO:0000313" key="2">
    <source>
        <dbReference type="EMBL" id="KDQ25711.1"/>
    </source>
</evidence>
<dbReference type="HOGENOM" id="CLU_1826076_0_0_1"/>
<reference evidence="3" key="1">
    <citation type="journal article" date="2014" name="Proc. Natl. Acad. Sci. U.S.A.">
        <title>Extensive sampling of basidiomycete genomes demonstrates inadequacy of the white-rot/brown-rot paradigm for wood decay fungi.</title>
        <authorList>
            <person name="Riley R."/>
            <person name="Salamov A.A."/>
            <person name="Brown D.W."/>
            <person name="Nagy L.G."/>
            <person name="Floudas D."/>
            <person name="Held B.W."/>
            <person name="Levasseur A."/>
            <person name="Lombard V."/>
            <person name="Morin E."/>
            <person name="Otillar R."/>
            <person name="Lindquist E.A."/>
            <person name="Sun H."/>
            <person name="LaButti K.M."/>
            <person name="Schmutz J."/>
            <person name="Jabbour D."/>
            <person name="Luo H."/>
            <person name="Baker S.E."/>
            <person name="Pisabarro A.G."/>
            <person name="Walton J.D."/>
            <person name="Blanchette R.A."/>
            <person name="Henrissat B."/>
            <person name="Martin F."/>
            <person name="Cullen D."/>
            <person name="Hibbett D.S."/>
            <person name="Grigoriev I.V."/>
        </authorList>
    </citation>
    <scope>NUCLEOTIDE SEQUENCE [LARGE SCALE GENOMIC DNA]</scope>
    <source>
        <strain evidence="3">PC15</strain>
    </source>
</reference>
<keyword evidence="1" id="KW-0812">Transmembrane</keyword>
<evidence type="ECO:0000256" key="1">
    <source>
        <dbReference type="SAM" id="Phobius"/>
    </source>
</evidence>
<proteinExistence type="predicted"/>
<evidence type="ECO:0000313" key="3">
    <source>
        <dbReference type="Proteomes" id="UP000027073"/>
    </source>
</evidence>
<feature type="transmembrane region" description="Helical" evidence="1">
    <location>
        <begin position="127"/>
        <end position="147"/>
    </location>
</feature>